<dbReference type="Proteomes" id="UP000198424">
    <property type="component" value="Unassembled WGS sequence"/>
</dbReference>
<dbReference type="Proteomes" id="UP000028712">
    <property type="component" value="Unassembled WGS sequence"/>
</dbReference>
<evidence type="ECO:0008006" key="5">
    <source>
        <dbReference type="Google" id="ProtNLM"/>
    </source>
</evidence>
<reference evidence="1 3" key="1">
    <citation type="submission" date="2014-07" db="EMBL/GenBank/DDBJ databases">
        <title>Genome of Flavobacterium hydatis DSM 2063.</title>
        <authorList>
            <person name="Pipes S.E."/>
            <person name="Stropko S.J."/>
            <person name="Newman J.D."/>
        </authorList>
    </citation>
    <scope>NUCLEOTIDE SEQUENCE [LARGE SCALE GENOMIC DNA]</scope>
    <source>
        <strain evidence="1 3">DSM 2063</strain>
    </source>
</reference>
<dbReference type="eggNOG" id="COG4430">
    <property type="taxonomic scope" value="Bacteria"/>
</dbReference>
<evidence type="ECO:0000313" key="4">
    <source>
        <dbReference type="Proteomes" id="UP000198424"/>
    </source>
</evidence>
<name>A0A085ZTI4_FLAHY</name>
<protein>
    <recommendedName>
        <fullName evidence="5">DUF3052 domain-containing protein</fullName>
    </recommendedName>
</protein>
<dbReference type="EMBL" id="JPRM01000055">
    <property type="protein sequence ID" value="KFF07748.1"/>
    <property type="molecule type" value="Genomic_DNA"/>
</dbReference>
<dbReference type="STRING" id="991.IW20_24335"/>
<gene>
    <name evidence="2" type="ORF">B0A62_24670</name>
    <name evidence="1" type="ORF">IW20_24335</name>
</gene>
<dbReference type="EMBL" id="MUGY01000060">
    <property type="protein sequence ID" value="OXA85316.1"/>
    <property type="molecule type" value="Genomic_DNA"/>
</dbReference>
<accession>A0A085ZTI4</accession>
<reference evidence="2 4" key="2">
    <citation type="submission" date="2016-11" db="EMBL/GenBank/DDBJ databases">
        <title>Whole genomes of Flavobacteriaceae.</title>
        <authorList>
            <person name="Stine C."/>
            <person name="Li C."/>
            <person name="Tadesse D."/>
        </authorList>
    </citation>
    <scope>NUCLEOTIDE SEQUENCE [LARGE SCALE GENOMIC DNA]</scope>
    <source>
        <strain evidence="2 4">ATCC 29551</strain>
    </source>
</reference>
<organism evidence="1 3">
    <name type="scientific">Flavobacterium hydatis</name>
    <name type="common">Cytophaga aquatilis</name>
    <dbReference type="NCBI Taxonomy" id="991"/>
    <lineage>
        <taxon>Bacteria</taxon>
        <taxon>Pseudomonadati</taxon>
        <taxon>Bacteroidota</taxon>
        <taxon>Flavobacteriia</taxon>
        <taxon>Flavobacteriales</taxon>
        <taxon>Flavobacteriaceae</taxon>
        <taxon>Flavobacterium</taxon>
    </lineage>
</organism>
<sequence length="151" mass="17187">MSLCLFEPLKKTPTLALNKPSNLQIMLDVIKKLKFKDKGTVLNAPKAIEEEFIQLGMKTSFDKEIKSTNTLIFINNNEEFLSYLKNDLENIESDSVLWFAYPKGTSKIKTDINRDTIHVTGKEFGLKTVTAISIDETWSALRFRPIEKVGT</sequence>
<evidence type="ECO:0000313" key="2">
    <source>
        <dbReference type="EMBL" id="OXA85316.1"/>
    </source>
</evidence>
<evidence type="ECO:0000313" key="3">
    <source>
        <dbReference type="Proteomes" id="UP000028712"/>
    </source>
</evidence>
<evidence type="ECO:0000313" key="1">
    <source>
        <dbReference type="EMBL" id="KFF07748.1"/>
    </source>
</evidence>
<proteinExistence type="predicted"/>
<dbReference type="AlphaFoldDB" id="A0A085ZTI4"/>
<keyword evidence="4" id="KW-1185">Reference proteome</keyword>
<comment type="caution">
    <text evidence="1">The sequence shown here is derived from an EMBL/GenBank/DDBJ whole genome shotgun (WGS) entry which is preliminary data.</text>
</comment>